<name>A0A067MF49_BOTB1</name>
<keyword evidence="3 10" id="KW-0812">Transmembrane</keyword>
<dbReference type="SMART" id="SM00973">
    <property type="entry name" value="Sec63"/>
    <property type="match status" value="1"/>
</dbReference>
<evidence type="ECO:0000256" key="7">
    <source>
        <dbReference type="ARBA" id="ARBA00023136"/>
    </source>
</evidence>
<dbReference type="InterPro" id="IPR035892">
    <property type="entry name" value="C2_domain_sf"/>
</dbReference>
<feature type="transmembrane region" description="Helical" evidence="10">
    <location>
        <begin position="193"/>
        <end position="215"/>
    </location>
</feature>
<dbReference type="Pfam" id="PF00226">
    <property type="entry name" value="DnaJ"/>
    <property type="match status" value="1"/>
</dbReference>
<evidence type="ECO:0000256" key="2">
    <source>
        <dbReference type="ARBA" id="ARBA00022448"/>
    </source>
</evidence>
<dbReference type="PRINTS" id="PR00625">
    <property type="entry name" value="JDOMAIN"/>
</dbReference>
<dbReference type="InterPro" id="IPR036869">
    <property type="entry name" value="J_dom_sf"/>
</dbReference>
<evidence type="ECO:0000256" key="1">
    <source>
        <dbReference type="ARBA" id="ARBA00004477"/>
    </source>
</evidence>
<keyword evidence="5" id="KW-0653">Protein transport</keyword>
<dbReference type="FunFam" id="1.10.287.110:FF:000039">
    <property type="entry name" value="Protein translocation complex component (Npl1)"/>
    <property type="match status" value="1"/>
</dbReference>
<dbReference type="GO" id="GO:0006620">
    <property type="term" value="P:post-translational protein targeting to endoplasmic reticulum membrane"/>
    <property type="evidence" value="ECO:0007669"/>
    <property type="project" value="TreeGrafter"/>
</dbReference>
<evidence type="ECO:0000256" key="8">
    <source>
        <dbReference type="ARBA" id="ARBA00023186"/>
    </source>
</evidence>
<dbReference type="InterPro" id="IPR004179">
    <property type="entry name" value="Sec63-dom"/>
</dbReference>
<evidence type="ECO:0000313" key="13">
    <source>
        <dbReference type="Proteomes" id="UP000027195"/>
    </source>
</evidence>
<evidence type="ECO:0000256" key="4">
    <source>
        <dbReference type="ARBA" id="ARBA00022824"/>
    </source>
</evidence>
<keyword evidence="2" id="KW-0813">Transport</keyword>
<dbReference type="PANTHER" id="PTHR24075:SF0">
    <property type="entry name" value="TRANSLOCATION PROTEIN SEC63 HOMOLOG"/>
    <property type="match status" value="1"/>
</dbReference>
<feature type="domain" description="J" evidence="11">
    <location>
        <begin position="98"/>
        <end position="168"/>
    </location>
</feature>
<dbReference type="SUPFAM" id="SSF46565">
    <property type="entry name" value="Chaperone J-domain"/>
    <property type="match status" value="1"/>
</dbReference>
<evidence type="ECO:0000259" key="11">
    <source>
        <dbReference type="PROSITE" id="PS50076"/>
    </source>
</evidence>
<keyword evidence="8" id="KW-0143">Chaperone</keyword>
<dbReference type="AlphaFoldDB" id="A0A067MF49"/>
<keyword evidence="7 10" id="KW-0472">Membrane</keyword>
<comment type="subcellular location">
    <subcellularLocation>
        <location evidence="1">Endoplasmic reticulum membrane</location>
        <topology evidence="1">Multi-pass membrane protein</topology>
    </subcellularLocation>
</comment>
<dbReference type="PANTHER" id="PTHR24075">
    <property type="entry name" value="SEC63 DOMAIN-CONTAINING"/>
    <property type="match status" value="1"/>
</dbReference>
<feature type="compositionally biased region" description="Acidic residues" evidence="9">
    <location>
        <begin position="623"/>
        <end position="645"/>
    </location>
</feature>
<keyword evidence="4" id="KW-0256">Endoplasmic reticulum</keyword>
<proteinExistence type="predicted"/>
<dbReference type="InterPro" id="IPR014756">
    <property type="entry name" value="Ig_E-set"/>
</dbReference>
<dbReference type="SUPFAM" id="SSF158702">
    <property type="entry name" value="Sec63 N-terminal domain-like"/>
    <property type="match status" value="1"/>
</dbReference>
<gene>
    <name evidence="12" type="ORF">BOTBODRAFT_132671</name>
</gene>
<dbReference type="Gene3D" id="2.60.40.150">
    <property type="entry name" value="C2 domain"/>
    <property type="match status" value="1"/>
</dbReference>
<dbReference type="SMART" id="SM00271">
    <property type="entry name" value="DnaJ"/>
    <property type="match status" value="1"/>
</dbReference>
<dbReference type="GO" id="GO:0006614">
    <property type="term" value="P:SRP-dependent cotranslational protein targeting to membrane"/>
    <property type="evidence" value="ECO:0007669"/>
    <property type="project" value="TreeGrafter"/>
</dbReference>
<dbReference type="HOGENOM" id="CLU_014210_0_0_1"/>
<feature type="compositionally biased region" description="Basic and acidic residues" evidence="9">
    <location>
        <begin position="456"/>
        <end position="466"/>
    </location>
</feature>
<feature type="compositionally biased region" description="Acidic residues" evidence="9">
    <location>
        <begin position="590"/>
        <end position="604"/>
    </location>
</feature>
<keyword evidence="6 10" id="KW-1133">Transmembrane helix</keyword>
<dbReference type="OrthoDB" id="1734229at2759"/>
<dbReference type="PROSITE" id="PS50076">
    <property type="entry name" value="DNAJ_2"/>
    <property type="match status" value="1"/>
</dbReference>
<organism evidence="12 13">
    <name type="scientific">Botryobasidium botryosum (strain FD-172 SS1)</name>
    <dbReference type="NCBI Taxonomy" id="930990"/>
    <lineage>
        <taxon>Eukaryota</taxon>
        <taxon>Fungi</taxon>
        <taxon>Dikarya</taxon>
        <taxon>Basidiomycota</taxon>
        <taxon>Agaricomycotina</taxon>
        <taxon>Agaricomycetes</taxon>
        <taxon>Cantharellales</taxon>
        <taxon>Botryobasidiaceae</taxon>
        <taxon>Botryobasidium</taxon>
    </lineage>
</organism>
<feature type="region of interest" description="Disordered" evidence="9">
    <location>
        <begin position="587"/>
        <end position="645"/>
    </location>
</feature>
<dbReference type="SUPFAM" id="SSF81296">
    <property type="entry name" value="E set domains"/>
    <property type="match status" value="1"/>
</dbReference>
<evidence type="ECO:0000256" key="6">
    <source>
        <dbReference type="ARBA" id="ARBA00022989"/>
    </source>
</evidence>
<evidence type="ECO:0000256" key="10">
    <source>
        <dbReference type="SAM" id="Phobius"/>
    </source>
</evidence>
<dbReference type="Gene3D" id="1.10.287.110">
    <property type="entry name" value="DnaJ domain"/>
    <property type="match status" value="1"/>
</dbReference>
<dbReference type="CDD" id="cd06257">
    <property type="entry name" value="DnaJ"/>
    <property type="match status" value="1"/>
</dbReference>
<evidence type="ECO:0000256" key="9">
    <source>
        <dbReference type="SAM" id="MobiDB-lite"/>
    </source>
</evidence>
<dbReference type="InterPro" id="IPR001623">
    <property type="entry name" value="DnaJ_domain"/>
</dbReference>
<dbReference type="Pfam" id="PF02889">
    <property type="entry name" value="Sec63"/>
    <property type="match status" value="1"/>
</dbReference>
<sequence length="645" mass="72109">MANYTYNESGMALYFALTFLALILIPLTLTYAPGRQKKAAHKSCRCPACEEKASRVKKARSSLPRIGSKAIFTIVGWAAFSILAYQAAHIEVENSVYDPFSILGIRVGSTKKDIKRHYKKLSLKFHPDKVQLAENQTMDDIMSHFVDITKAYKALTDETIRNNVELYGHPDGKQEFSMGIAIPLWVVESRNNAWVLSAYGLIFGLALPALVYRWWFGSRQYTKDGVKGRTAEHLFKSTEEQSQPDDLLRVLGKGYEYEFEDKPVRQDEISKLTAKVKSALGDKWRVAEKLESPKTVRALTLIYAHLLRIPVTDVHLQKEQADVLLATPALLNSLLSIILSHNWLSPALHAMRLHAYLAQALFPGSNSLLQFPGVTQDDVASVSPAKDLARLEDKWTKDGDARVEGLKKASERWGHLEVADARFRVIGERLVTPGAIVQLVFKVRLAPPNGTPTPPEAEKSAQEIKADEEKDNAFLVSKKEAEDLEPGQAGSGLAHAPYWPEDRKPSWWILIGDVKANRVIVPPMRFSDVPYSDPSRARNYRTYKLQFQAPPNPGAYPFQFHIVSDTFVGEHIQRDVILKIEDLSSLTADEQGEEDDISEPDEDSLAGQMAAFKGAPVKRRTDDSDDESTTDGDQDSDDDDDSDSD</sequence>
<feature type="region of interest" description="Disordered" evidence="9">
    <location>
        <begin position="447"/>
        <end position="466"/>
    </location>
</feature>
<feature type="transmembrane region" description="Helical" evidence="10">
    <location>
        <begin position="12"/>
        <end position="32"/>
    </location>
</feature>
<protein>
    <recommendedName>
        <fullName evidence="11">J domain-containing protein</fullName>
    </recommendedName>
</protein>
<dbReference type="GO" id="GO:0031207">
    <property type="term" value="C:Sec62/Sec63 complex"/>
    <property type="evidence" value="ECO:0007669"/>
    <property type="project" value="TreeGrafter"/>
</dbReference>
<keyword evidence="13" id="KW-1185">Reference proteome</keyword>
<dbReference type="STRING" id="930990.A0A067MF49"/>
<evidence type="ECO:0000313" key="12">
    <source>
        <dbReference type="EMBL" id="KDQ14189.1"/>
    </source>
</evidence>
<dbReference type="InParanoid" id="A0A067MF49"/>
<dbReference type="EMBL" id="KL198039">
    <property type="protein sequence ID" value="KDQ14189.1"/>
    <property type="molecule type" value="Genomic_DNA"/>
</dbReference>
<dbReference type="Proteomes" id="UP000027195">
    <property type="component" value="Unassembled WGS sequence"/>
</dbReference>
<dbReference type="Gene3D" id="1.10.3380.10">
    <property type="entry name" value="Sec63 N-terminal domain-like domain"/>
    <property type="match status" value="1"/>
</dbReference>
<evidence type="ECO:0000256" key="3">
    <source>
        <dbReference type="ARBA" id="ARBA00022692"/>
    </source>
</evidence>
<reference evidence="13" key="1">
    <citation type="journal article" date="2014" name="Proc. Natl. Acad. Sci. U.S.A.">
        <title>Extensive sampling of basidiomycete genomes demonstrates inadequacy of the white-rot/brown-rot paradigm for wood decay fungi.</title>
        <authorList>
            <person name="Riley R."/>
            <person name="Salamov A.A."/>
            <person name="Brown D.W."/>
            <person name="Nagy L.G."/>
            <person name="Floudas D."/>
            <person name="Held B.W."/>
            <person name="Levasseur A."/>
            <person name="Lombard V."/>
            <person name="Morin E."/>
            <person name="Otillar R."/>
            <person name="Lindquist E.A."/>
            <person name="Sun H."/>
            <person name="LaButti K.M."/>
            <person name="Schmutz J."/>
            <person name="Jabbour D."/>
            <person name="Luo H."/>
            <person name="Baker S.E."/>
            <person name="Pisabarro A.G."/>
            <person name="Walton J.D."/>
            <person name="Blanchette R.A."/>
            <person name="Henrissat B."/>
            <person name="Martin F."/>
            <person name="Cullen D."/>
            <person name="Hibbett D.S."/>
            <person name="Grigoriev I.V."/>
        </authorList>
    </citation>
    <scope>NUCLEOTIDE SEQUENCE [LARGE SCALE GENOMIC DNA]</scope>
    <source>
        <strain evidence="13">FD-172 SS1</strain>
    </source>
</reference>
<dbReference type="GO" id="GO:0008320">
    <property type="term" value="F:protein transmembrane transporter activity"/>
    <property type="evidence" value="ECO:0007669"/>
    <property type="project" value="TreeGrafter"/>
</dbReference>
<dbReference type="GO" id="GO:0003723">
    <property type="term" value="F:RNA binding"/>
    <property type="evidence" value="ECO:0007669"/>
    <property type="project" value="TreeGrafter"/>
</dbReference>
<evidence type="ECO:0000256" key="5">
    <source>
        <dbReference type="ARBA" id="ARBA00022927"/>
    </source>
</evidence>
<accession>A0A067MF49</accession>
<dbReference type="FunCoup" id="A0A067MF49">
    <property type="interactions" value="590"/>
</dbReference>